<sequence length="291" mass="33164">MSIAWDMQRRDQTSLGVTSIIGAISWRSRLSKAYDRWKVDFDQYCDNAAVGGDIPLTVEWKVFAAAYRAVYHAAQALLHMEFLDLQIYAGARHILGRPVQQQDYVRSSRIVKKWATKERERAAVASWHAASLIYEIAALKERDQDSLSERRRLFTTTYTNLFHVPWCLYLATLTAWAFHHARPLRQSHEAATRAHLDILQNFSEDEDDSSDEIVWDAQREMEALVKEMASYNGVKDASSRTLSGQGRKGTHGLVWVVADLLSTVRWGIVHAGVSVLRGLVPTRLINQYEDS</sequence>
<dbReference type="GO" id="GO:0000785">
    <property type="term" value="C:chromatin"/>
    <property type="evidence" value="ECO:0007669"/>
    <property type="project" value="TreeGrafter"/>
</dbReference>
<gene>
    <name evidence="7" type="ORF">N0V93_004588</name>
</gene>
<evidence type="ECO:0000256" key="2">
    <source>
        <dbReference type="ARBA" id="ARBA00022723"/>
    </source>
</evidence>
<evidence type="ECO:0000256" key="5">
    <source>
        <dbReference type="ARBA" id="ARBA00022833"/>
    </source>
</evidence>
<keyword evidence="3" id="KW-0677">Repeat</keyword>
<dbReference type="GO" id="GO:0005634">
    <property type="term" value="C:nucleus"/>
    <property type="evidence" value="ECO:0007669"/>
    <property type="project" value="UniProtKB-SubCell"/>
</dbReference>
<keyword evidence="5" id="KW-0862">Zinc</keyword>
<dbReference type="PANTHER" id="PTHR40626:SF18">
    <property type="entry name" value="NICOTINATE CATABOLISM CLUSTER-SPECIFIC TRANSCRIPTION FACTOR"/>
    <property type="match status" value="1"/>
</dbReference>
<keyword evidence="8" id="KW-1185">Reference proteome</keyword>
<evidence type="ECO:0000256" key="6">
    <source>
        <dbReference type="ARBA" id="ARBA00023242"/>
    </source>
</evidence>
<evidence type="ECO:0000313" key="7">
    <source>
        <dbReference type="EMBL" id="KAJ4390989.1"/>
    </source>
</evidence>
<protein>
    <submittedName>
        <fullName evidence="7">Uncharacterized protein</fullName>
    </submittedName>
</protein>
<dbReference type="GO" id="GO:0008270">
    <property type="term" value="F:zinc ion binding"/>
    <property type="evidence" value="ECO:0007669"/>
    <property type="project" value="UniProtKB-KW"/>
</dbReference>
<keyword evidence="2" id="KW-0479">Metal-binding</keyword>
<dbReference type="InterPro" id="IPR051059">
    <property type="entry name" value="VerF-like"/>
</dbReference>
<dbReference type="EMBL" id="JAPEVB010000003">
    <property type="protein sequence ID" value="KAJ4390989.1"/>
    <property type="molecule type" value="Genomic_DNA"/>
</dbReference>
<comment type="subcellular location">
    <subcellularLocation>
        <location evidence="1">Nucleus</location>
    </subcellularLocation>
</comment>
<evidence type="ECO:0000256" key="1">
    <source>
        <dbReference type="ARBA" id="ARBA00004123"/>
    </source>
</evidence>
<evidence type="ECO:0000256" key="3">
    <source>
        <dbReference type="ARBA" id="ARBA00022737"/>
    </source>
</evidence>
<comment type="caution">
    <text evidence="7">The sequence shown here is derived from an EMBL/GenBank/DDBJ whole genome shotgun (WGS) entry which is preliminary data.</text>
</comment>
<dbReference type="PANTHER" id="PTHR40626">
    <property type="entry name" value="MIP31509P"/>
    <property type="match status" value="1"/>
</dbReference>
<dbReference type="AlphaFoldDB" id="A0A9W8YV34"/>
<dbReference type="GO" id="GO:0000978">
    <property type="term" value="F:RNA polymerase II cis-regulatory region sequence-specific DNA binding"/>
    <property type="evidence" value="ECO:0007669"/>
    <property type="project" value="InterPro"/>
</dbReference>
<dbReference type="GO" id="GO:0000981">
    <property type="term" value="F:DNA-binding transcription factor activity, RNA polymerase II-specific"/>
    <property type="evidence" value="ECO:0007669"/>
    <property type="project" value="InterPro"/>
</dbReference>
<organism evidence="7 8">
    <name type="scientific">Gnomoniopsis smithogilvyi</name>
    <dbReference type="NCBI Taxonomy" id="1191159"/>
    <lineage>
        <taxon>Eukaryota</taxon>
        <taxon>Fungi</taxon>
        <taxon>Dikarya</taxon>
        <taxon>Ascomycota</taxon>
        <taxon>Pezizomycotina</taxon>
        <taxon>Sordariomycetes</taxon>
        <taxon>Sordariomycetidae</taxon>
        <taxon>Diaporthales</taxon>
        <taxon>Gnomoniaceae</taxon>
        <taxon>Gnomoniopsis</taxon>
    </lineage>
</organism>
<keyword evidence="6" id="KW-0539">Nucleus</keyword>
<reference evidence="7" key="1">
    <citation type="submission" date="2022-10" db="EMBL/GenBank/DDBJ databases">
        <title>Tapping the CABI collections for fungal endophytes: first genome assemblies for Collariella, Neodidymelliopsis, Ascochyta clinopodiicola, Didymella pomorum, Didymosphaeria variabile, Neocosmospora piperis and Neocucurbitaria cava.</title>
        <authorList>
            <person name="Hill R."/>
        </authorList>
    </citation>
    <scope>NUCLEOTIDE SEQUENCE</scope>
    <source>
        <strain evidence="7">IMI 355082</strain>
    </source>
</reference>
<evidence type="ECO:0000256" key="4">
    <source>
        <dbReference type="ARBA" id="ARBA00022771"/>
    </source>
</evidence>
<keyword evidence="4" id="KW-0863">Zinc-finger</keyword>
<evidence type="ECO:0000313" key="8">
    <source>
        <dbReference type="Proteomes" id="UP001140453"/>
    </source>
</evidence>
<accession>A0A9W8YV34</accession>
<proteinExistence type="predicted"/>
<name>A0A9W8YV34_9PEZI</name>
<dbReference type="Proteomes" id="UP001140453">
    <property type="component" value="Unassembled WGS sequence"/>
</dbReference>
<dbReference type="OrthoDB" id="1405595at2759"/>